<keyword evidence="2" id="KW-0472">Membrane</keyword>
<feature type="region of interest" description="Disordered" evidence="1">
    <location>
        <begin position="1"/>
        <end position="23"/>
    </location>
</feature>
<feature type="transmembrane region" description="Helical" evidence="2">
    <location>
        <begin position="161"/>
        <end position="180"/>
    </location>
</feature>
<comment type="caution">
    <text evidence="3">The sequence shown here is derived from an EMBL/GenBank/DDBJ whole genome shotgun (WGS) entry which is preliminary data.</text>
</comment>
<evidence type="ECO:0000256" key="2">
    <source>
        <dbReference type="SAM" id="Phobius"/>
    </source>
</evidence>
<feature type="transmembrane region" description="Helical" evidence="2">
    <location>
        <begin position="105"/>
        <end position="127"/>
    </location>
</feature>
<gene>
    <name evidence="3" type="ORF">J4573_08505</name>
</gene>
<evidence type="ECO:0000313" key="4">
    <source>
        <dbReference type="Proteomes" id="UP000669179"/>
    </source>
</evidence>
<proteinExistence type="predicted"/>
<reference evidence="3" key="1">
    <citation type="submission" date="2021-03" db="EMBL/GenBank/DDBJ databases">
        <authorList>
            <person name="Kanchanasin P."/>
            <person name="Saeng-In P."/>
            <person name="Phongsopitanun W."/>
            <person name="Yuki M."/>
            <person name="Kudo T."/>
            <person name="Ohkuma M."/>
            <person name="Tanasupawat S."/>
        </authorList>
    </citation>
    <scope>NUCLEOTIDE SEQUENCE</scope>
    <source>
        <strain evidence="3">GKU 128</strain>
    </source>
</reference>
<sequence>MNVTLQADETLSGQAPSAAASSGWPAGPLAAGLAPPSGVSWPGSVTATQDSSLGIRDELIPQRAPTAAKVAAAIITPLVLTLAVLGGAGSFTTVRDMARPWFADLAWIVPVGLDVGILALLAWDLLAEYVGLPWPVLRWVAWAFIGATIAVNSAAADGDPIGVIVHGAMPVLFIVVVEGIRHLVNQWTGLTTGTRIEPVPKARWMLAPISTALLWRRMVLWHITGYRHGLAAEYRHLLAVSRLQEEYGRWTWRWRAPLAERLALRHLPAEISGLRVEDEVEDVPDEPGPVDQQYRPEDENDASARPGWITGDLLAAAQEILTRAEREGVRVSKQQFGRRLRDAGFTIANGRLATLRAAANVGD</sequence>
<feature type="region of interest" description="Disordered" evidence="1">
    <location>
        <begin position="278"/>
        <end position="302"/>
    </location>
</feature>
<dbReference type="Proteomes" id="UP000669179">
    <property type="component" value="Unassembled WGS sequence"/>
</dbReference>
<keyword evidence="4" id="KW-1185">Reference proteome</keyword>
<evidence type="ECO:0000256" key="1">
    <source>
        <dbReference type="SAM" id="MobiDB-lite"/>
    </source>
</evidence>
<name>A0A939P7M1_9ACTN</name>
<dbReference type="RefSeq" id="WP_208254727.1">
    <property type="nucleotide sequence ID" value="NZ_JAGEOJ010000003.1"/>
</dbReference>
<evidence type="ECO:0000313" key="3">
    <source>
        <dbReference type="EMBL" id="MBO2447125.1"/>
    </source>
</evidence>
<dbReference type="Pfam" id="PF10935">
    <property type="entry name" value="DUF2637"/>
    <property type="match status" value="1"/>
</dbReference>
<feature type="compositionally biased region" description="Low complexity" evidence="1">
    <location>
        <begin position="11"/>
        <end position="23"/>
    </location>
</feature>
<dbReference type="EMBL" id="JAGEOJ010000003">
    <property type="protein sequence ID" value="MBO2447125.1"/>
    <property type="molecule type" value="Genomic_DNA"/>
</dbReference>
<protein>
    <submittedName>
        <fullName evidence="3">DUF2637 domain-containing protein</fullName>
    </submittedName>
</protein>
<keyword evidence="2" id="KW-0812">Transmembrane</keyword>
<accession>A0A939P7M1</accession>
<dbReference type="AlphaFoldDB" id="A0A939P7M1"/>
<dbReference type="InterPro" id="IPR021235">
    <property type="entry name" value="DUF2637"/>
</dbReference>
<keyword evidence="2" id="KW-1133">Transmembrane helix</keyword>
<organism evidence="3 4">
    <name type="scientific">Actinomadura barringtoniae</name>
    <dbReference type="NCBI Taxonomy" id="1427535"/>
    <lineage>
        <taxon>Bacteria</taxon>
        <taxon>Bacillati</taxon>
        <taxon>Actinomycetota</taxon>
        <taxon>Actinomycetes</taxon>
        <taxon>Streptosporangiales</taxon>
        <taxon>Thermomonosporaceae</taxon>
        <taxon>Actinomadura</taxon>
    </lineage>
</organism>
<feature type="transmembrane region" description="Helical" evidence="2">
    <location>
        <begin position="139"/>
        <end position="155"/>
    </location>
</feature>
<feature type="transmembrane region" description="Helical" evidence="2">
    <location>
        <begin position="70"/>
        <end position="93"/>
    </location>
</feature>